<dbReference type="PANTHER" id="PTHR11785:SF354">
    <property type="entry name" value="B(0,+)-TYPE AMINO ACID TRANSPORTER 1"/>
    <property type="match status" value="1"/>
</dbReference>
<feature type="transmembrane region" description="Helical" evidence="5">
    <location>
        <begin position="18"/>
        <end position="34"/>
    </location>
</feature>
<comment type="caution">
    <text evidence="6">The sequence shown here is derived from an EMBL/GenBank/DDBJ whole genome shotgun (WGS) entry which is preliminary data.</text>
</comment>
<evidence type="ECO:0000313" key="7">
    <source>
        <dbReference type="Proteomes" id="UP001352852"/>
    </source>
</evidence>
<evidence type="ECO:0000256" key="1">
    <source>
        <dbReference type="ARBA" id="ARBA00004141"/>
    </source>
</evidence>
<feature type="transmembrane region" description="Helical" evidence="5">
    <location>
        <begin position="134"/>
        <end position="153"/>
    </location>
</feature>
<evidence type="ECO:0000256" key="2">
    <source>
        <dbReference type="ARBA" id="ARBA00022692"/>
    </source>
</evidence>
<keyword evidence="2 5" id="KW-0812">Transmembrane</keyword>
<comment type="subcellular location">
    <subcellularLocation>
        <location evidence="1">Membrane</location>
        <topology evidence="1">Multi-pass membrane protein</topology>
    </subcellularLocation>
</comment>
<evidence type="ECO:0000256" key="3">
    <source>
        <dbReference type="ARBA" id="ARBA00022989"/>
    </source>
</evidence>
<keyword evidence="7" id="KW-1185">Reference proteome</keyword>
<name>A0ABU7E5I4_9TELE</name>
<dbReference type="InterPro" id="IPR002293">
    <property type="entry name" value="AA/rel_permease1"/>
</dbReference>
<accession>A0ABU7E5I4</accession>
<dbReference type="Proteomes" id="UP001352852">
    <property type="component" value="Unassembled WGS sequence"/>
</dbReference>
<dbReference type="Gene3D" id="1.20.1740.10">
    <property type="entry name" value="Amino acid/polyamine transporter I"/>
    <property type="match status" value="1"/>
</dbReference>
<evidence type="ECO:0000256" key="5">
    <source>
        <dbReference type="SAM" id="Phobius"/>
    </source>
</evidence>
<organism evidence="6 7">
    <name type="scientific">Characodon lateralis</name>
    <dbReference type="NCBI Taxonomy" id="208331"/>
    <lineage>
        <taxon>Eukaryota</taxon>
        <taxon>Metazoa</taxon>
        <taxon>Chordata</taxon>
        <taxon>Craniata</taxon>
        <taxon>Vertebrata</taxon>
        <taxon>Euteleostomi</taxon>
        <taxon>Actinopterygii</taxon>
        <taxon>Neopterygii</taxon>
        <taxon>Teleostei</taxon>
        <taxon>Neoteleostei</taxon>
        <taxon>Acanthomorphata</taxon>
        <taxon>Ovalentaria</taxon>
        <taxon>Atherinomorphae</taxon>
        <taxon>Cyprinodontiformes</taxon>
        <taxon>Goodeidae</taxon>
        <taxon>Characodon</taxon>
    </lineage>
</organism>
<feature type="transmembrane region" description="Helical" evidence="5">
    <location>
        <begin position="103"/>
        <end position="122"/>
    </location>
</feature>
<keyword evidence="4 5" id="KW-0472">Membrane</keyword>
<protein>
    <submittedName>
        <fullName evidence="6">B(0,+)-type amino acid transporter 1</fullName>
    </submittedName>
</protein>
<sequence>ALCYAELGTMITKSGAEYSYLIEAFGSLVGYLYSWTTVMVLKPSSFAIITLSFAEYASAPFYPDCTPPLVVIKCLSAAAIVIITGVNCLSVKLARYVQNFFTAAKLIIIVVIVVAGIVLMAQGNTENLSNAFEGSTTSFGAIGLAFYNGLWAYDGWY</sequence>
<evidence type="ECO:0000256" key="4">
    <source>
        <dbReference type="ARBA" id="ARBA00023136"/>
    </source>
</evidence>
<proteinExistence type="predicted"/>
<dbReference type="Pfam" id="PF13520">
    <property type="entry name" value="AA_permease_2"/>
    <property type="match status" value="1"/>
</dbReference>
<dbReference type="PANTHER" id="PTHR11785">
    <property type="entry name" value="AMINO ACID TRANSPORTER"/>
    <property type="match status" value="1"/>
</dbReference>
<evidence type="ECO:0000313" key="6">
    <source>
        <dbReference type="EMBL" id="MED6282497.1"/>
    </source>
</evidence>
<dbReference type="EMBL" id="JAHUTJ010047126">
    <property type="protein sequence ID" value="MED6282497.1"/>
    <property type="molecule type" value="Genomic_DNA"/>
</dbReference>
<gene>
    <name evidence="6" type="primary">SLC7A9_2</name>
    <name evidence="6" type="ORF">CHARACLAT_032788</name>
</gene>
<dbReference type="InterPro" id="IPR050598">
    <property type="entry name" value="AminoAcid_Transporter"/>
</dbReference>
<keyword evidence="3 5" id="KW-1133">Transmembrane helix</keyword>
<feature type="transmembrane region" description="Helical" evidence="5">
    <location>
        <begin position="69"/>
        <end position="91"/>
    </location>
</feature>
<reference evidence="6 7" key="1">
    <citation type="submission" date="2021-06" db="EMBL/GenBank/DDBJ databases">
        <authorList>
            <person name="Palmer J.M."/>
        </authorList>
    </citation>
    <scope>NUCLEOTIDE SEQUENCE [LARGE SCALE GENOMIC DNA]</scope>
    <source>
        <strain evidence="6 7">CL_MEX2019</strain>
        <tissue evidence="6">Muscle</tissue>
    </source>
</reference>
<feature type="non-terminal residue" evidence="6">
    <location>
        <position position="1"/>
    </location>
</feature>